<gene>
    <name evidence="2" type="ORF">Bxe_C0934</name>
</gene>
<proteinExistence type="predicted"/>
<dbReference type="eggNOG" id="COG1846">
    <property type="taxonomic scope" value="Bacteria"/>
</dbReference>
<dbReference type="SMART" id="SM00347">
    <property type="entry name" value="HTH_MARR"/>
    <property type="match status" value="1"/>
</dbReference>
<dbReference type="PANTHER" id="PTHR33164:SF95">
    <property type="entry name" value="TRANSCRIPTIONAL REGULATOR"/>
    <property type="match status" value="1"/>
</dbReference>
<dbReference type="GO" id="GO:0006950">
    <property type="term" value="P:response to stress"/>
    <property type="evidence" value="ECO:0007669"/>
    <property type="project" value="TreeGrafter"/>
</dbReference>
<dbReference type="SUPFAM" id="SSF88723">
    <property type="entry name" value="PIN domain-like"/>
    <property type="match status" value="1"/>
</dbReference>
<accession>Q13GI0</accession>
<feature type="domain" description="HTH marR-type" evidence="1">
    <location>
        <begin position="152"/>
        <end position="290"/>
    </location>
</feature>
<dbReference type="KEGG" id="bxb:DR64_7516"/>
<dbReference type="InterPro" id="IPR000835">
    <property type="entry name" value="HTH_MarR-typ"/>
</dbReference>
<evidence type="ECO:0000313" key="2">
    <source>
        <dbReference type="EMBL" id="ABE36809.1"/>
    </source>
</evidence>
<protein>
    <submittedName>
        <fullName evidence="2">Transcriptional regulator, MarR family</fullName>
    </submittedName>
</protein>
<dbReference type="PROSITE" id="PS50995">
    <property type="entry name" value="HTH_MARR_2"/>
    <property type="match status" value="1"/>
</dbReference>
<sequence>MTRNFADASVLRLLFGDDSARADQAENVIAQGVVVTTQVLEELAQGLRSEAQLGWPTIREILATIRTHCRTVPTHEDLNGAIALAEAHSLSLTQSTLALGALAAGCTYWYSARLSDGQTIGEKLTVRNPFGDSVKTERNTSAALRNKPRDAKQRLALLYARPGFMLRRANQIAVGIFENACAGVGLTGGQLSVLTVVNAHPGIDQATLARAIGFDKVTTSHLVRGLQTRSLITRAAADHRRGVSLQLTADGNELLDRADPFLELAYKQLASALAPREYAQLTELLGRLNERLDSRARAPLRPL</sequence>
<name>Q13GI0_PARXL</name>
<dbReference type="InterPro" id="IPR039422">
    <property type="entry name" value="MarR/SlyA-like"/>
</dbReference>
<dbReference type="KEGG" id="bxe:Bxe_C0934"/>
<dbReference type="AlphaFoldDB" id="Q13GI0"/>
<dbReference type="Gene3D" id="1.10.10.10">
    <property type="entry name" value="Winged helix-like DNA-binding domain superfamily/Winged helix DNA-binding domain"/>
    <property type="match status" value="1"/>
</dbReference>
<dbReference type="PRINTS" id="PR00598">
    <property type="entry name" value="HTHMARR"/>
</dbReference>
<dbReference type="STRING" id="266265.Bxe_C0934"/>
<dbReference type="SUPFAM" id="SSF46785">
    <property type="entry name" value="Winged helix' DNA-binding domain"/>
    <property type="match status" value="1"/>
</dbReference>
<organism evidence="2 3">
    <name type="scientific">Paraburkholderia xenovorans (strain LB400)</name>
    <dbReference type="NCBI Taxonomy" id="266265"/>
    <lineage>
        <taxon>Bacteria</taxon>
        <taxon>Pseudomonadati</taxon>
        <taxon>Pseudomonadota</taxon>
        <taxon>Betaproteobacteria</taxon>
        <taxon>Burkholderiales</taxon>
        <taxon>Burkholderiaceae</taxon>
        <taxon>Paraburkholderia</taxon>
    </lineage>
</organism>
<dbReference type="Pfam" id="PF12802">
    <property type="entry name" value="MarR_2"/>
    <property type="match status" value="1"/>
</dbReference>
<dbReference type="eggNOG" id="COG5573">
    <property type="taxonomic scope" value="Bacteria"/>
</dbReference>
<evidence type="ECO:0000313" key="3">
    <source>
        <dbReference type="Proteomes" id="UP000001817"/>
    </source>
</evidence>
<dbReference type="PANTHER" id="PTHR33164">
    <property type="entry name" value="TRANSCRIPTIONAL REGULATOR, MARR FAMILY"/>
    <property type="match status" value="1"/>
</dbReference>
<dbReference type="EMBL" id="CP000272">
    <property type="protein sequence ID" value="ABE36809.1"/>
    <property type="molecule type" value="Genomic_DNA"/>
</dbReference>
<keyword evidence="3" id="KW-1185">Reference proteome</keyword>
<dbReference type="InterPro" id="IPR029060">
    <property type="entry name" value="PIN-like_dom_sf"/>
</dbReference>
<dbReference type="InterPro" id="IPR036390">
    <property type="entry name" value="WH_DNA-bd_sf"/>
</dbReference>
<dbReference type="GO" id="GO:0003700">
    <property type="term" value="F:DNA-binding transcription factor activity"/>
    <property type="evidence" value="ECO:0007669"/>
    <property type="project" value="InterPro"/>
</dbReference>
<dbReference type="InterPro" id="IPR036388">
    <property type="entry name" value="WH-like_DNA-bd_sf"/>
</dbReference>
<dbReference type="RefSeq" id="WP_011494056.1">
    <property type="nucleotide sequence ID" value="NC_007953.1"/>
</dbReference>
<reference evidence="2 3" key="1">
    <citation type="journal article" date="2006" name="Proc. Natl. Acad. Sci. U.S.A.">
        <title>Burkholderia xenovorans LB400 harbors a multi-replicon, 9.73-Mbp genome shaped for versatility.</title>
        <authorList>
            <person name="Chain P.S."/>
            <person name="Denef V.J."/>
            <person name="Konstantinidis K.T."/>
            <person name="Vergez L.M."/>
            <person name="Agullo L."/>
            <person name="Reyes V.L."/>
            <person name="Hauser L."/>
            <person name="Cordova M."/>
            <person name="Gomez L."/>
            <person name="Gonzalez M."/>
            <person name="Land M."/>
            <person name="Lao V."/>
            <person name="Larimer F."/>
            <person name="LiPuma J.J."/>
            <person name="Mahenthiralingam E."/>
            <person name="Malfatti S.A."/>
            <person name="Marx C.J."/>
            <person name="Parnell J.J."/>
            <person name="Ramette A."/>
            <person name="Richardson P."/>
            <person name="Seeger M."/>
            <person name="Smith D."/>
            <person name="Spilker T."/>
            <person name="Sul W.J."/>
            <person name="Tsoi T.V."/>
            <person name="Ulrich L.E."/>
            <person name="Zhulin I.B."/>
            <person name="Tiedje J.M."/>
        </authorList>
    </citation>
    <scope>NUCLEOTIDE SEQUENCE [LARGE SCALE GENOMIC DNA]</scope>
    <source>
        <strain evidence="2 3">LB400</strain>
    </source>
</reference>
<evidence type="ECO:0000259" key="1">
    <source>
        <dbReference type="PROSITE" id="PS50995"/>
    </source>
</evidence>
<dbReference type="Proteomes" id="UP000001817">
    <property type="component" value="Chromosome 3"/>
</dbReference>